<gene>
    <name evidence="2" type="ORF">UABAM_06566</name>
</gene>
<feature type="transmembrane region" description="Helical" evidence="1">
    <location>
        <begin position="33"/>
        <end position="49"/>
    </location>
</feature>
<keyword evidence="1" id="KW-0472">Membrane</keyword>
<organism evidence="2 3">
    <name type="scientific">Uabimicrobium amorphum</name>
    <dbReference type="NCBI Taxonomy" id="2596890"/>
    <lineage>
        <taxon>Bacteria</taxon>
        <taxon>Pseudomonadati</taxon>
        <taxon>Planctomycetota</taxon>
        <taxon>Candidatus Uabimicrobiia</taxon>
        <taxon>Candidatus Uabimicrobiales</taxon>
        <taxon>Candidatus Uabimicrobiaceae</taxon>
        <taxon>Candidatus Uabimicrobium</taxon>
    </lineage>
</organism>
<evidence type="ECO:0008006" key="4">
    <source>
        <dbReference type="Google" id="ProtNLM"/>
    </source>
</evidence>
<dbReference type="EMBL" id="AP019860">
    <property type="protein sequence ID" value="BBM88150.1"/>
    <property type="molecule type" value="Genomic_DNA"/>
</dbReference>
<keyword evidence="1" id="KW-1133">Transmembrane helix</keyword>
<protein>
    <recommendedName>
        <fullName evidence="4">DUF3096 domain-containing protein</fullName>
    </recommendedName>
</protein>
<dbReference type="KEGG" id="uam:UABAM_06566"/>
<dbReference type="AlphaFoldDB" id="A0A5S9IV96"/>
<dbReference type="Proteomes" id="UP000326354">
    <property type="component" value="Chromosome"/>
</dbReference>
<sequence>MPKRIRMRQSQQVASVLYIVVGVLILIRPDIALTLLAVFLIVIGALGLLG</sequence>
<keyword evidence="3" id="KW-1185">Reference proteome</keyword>
<accession>A0A5S9IV96</accession>
<name>A0A5S9IV96_UABAM</name>
<evidence type="ECO:0000313" key="2">
    <source>
        <dbReference type="EMBL" id="BBM88150.1"/>
    </source>
</evidence>
<proteinExistence type="predicted"/>
<reference evidence="2 3" key="1">
    <citation type="submission" date="2019-08" db="EMBL/GenBank/DDBJ databases">
        <title>Complete genome sequence of Candidatus Uab amorphum.</title>
        <authorList>
            <person name="Shiratori T."/>
            <person name="Suzuki S."/>
            <person name="Kakizawa Y."/>
            <person name="Ishida K."/>
        </authorList>
    </citation>
    <scope>NUCLEOTIDE SEQUENCE [LARGE SCALE GENOMIC DNA]</scope>
    <source>
        <strain evidence="2 3">SRT547</strain>
    </source>
</reference>
<feature type="transmembrane region" description="Helical" evidence="1">
    <location>
        <begin position="12"/>
        <end position="27"/>
    </location>
</feature>
<keyword evidence="1" id="KW-0812">Transmembrane</keyword>
<evidence type="ECO:0000256" key="1">
    <source>
        <dbReference type="SAM" id="Phobius"/>
    </source>
</evidence>
<evidence type="ECO:0000313" key="3">
    <source>
        <dbReference type="Proteomes" id="UP000326354"/>
    </source>
</evidence>